<evidence type="ECO:0000313" key="3">
    <source>
        <dbReference type="Proteomes" id="UP000007129"/>
    </source>
</evidence>
<keyword evidence="1" id="KW-0472">Membrane</keyword>
<dbReference type="EMBL" id="AHHD01000465">
    <property type="protein sequence ID" value="EKG11883.1"/>
    <property type="molecule type" value="Genomic_DNA"/>
</dbReference>
<evidence type="ECO:0000313" key="2">
    <source>
        <dbReference type="EMBL" id="EKG11883.1"/>
    </source>
</evidence>
<dbReference type="VEuPathDB" id="FungiDB:MPH_10925"/>
<protein>
    <submittedName>
        <fullName evidence="2">Uncharacterized protein</fullName>
    </submittedName>
</protein>
<feature type="transmembrane region" description="Helical" evidence="1">
    <location>
        <begin position="15"/>
        <end position="39"/>
    </location>
</feature>
<dbReference type="Proteomes" id="UP000007129">
    <property type="component" value="Unassembled WGS sequence"/>
</dbReference>
<dbReference type="HOGENOM" id="CLU_1722719_0_0_1"/>
<evidence type="ECO:0000256" key="1">
    <source>
        <dbReference type="SAM" id="Phobius"/>
    </source>
</evidence>
<proteinExistence type="predicted"/>
<name>K2RBF1_MACPH</name>
<dbReference type="AlphaFoldDB" id="K2RBF1"/>
<accession>K2RBF1</accession>
<sequence>MASFTSFWKCMQKEIYRLVVGIVRFREVFLFFCFCYLFIPTRRLPSFLIAWASCYFFSTREPPVWSLAAYFKAVSGGGSGLNNGGRWKHGVKDWMRGQCPSCQTCLLSTSSRNRKCGLGCEDPHSSCISLSLPYSFFPGLERGVIGRRLSVS</sequence>
<dbReference type="InParanoid" id="K2RBF1"/>
<keyword evidence="1" id="KW-1133">Transmembrane helix</keyword>
<organism evidence="2 3">
    <name type="scientific">Macrophomina phaseolina (strain MS6)</name>
    <name type="common">Charcoal rot fungus</name>
    <dbReference type="NCBI Taxonomy" id="1126212"/>
    <lineage>
        <taxon>Eukaryota</taxon>
        <taxon>Fungi</taxon>
        <taxon>Dikarya</taxon>
        <taxon>Ascomycota</taxon>
        <taxon>Pezizomycotina</taxon>
        <taxon>Dothideomycetes</taxon>
        <taxon>Dothideomycetes incertae sedis</taxon>
        <taxon>Botryosphaeriales</taxon>
        <taxon>Botryosphaeriaceae</taxon>
        <taxon>Macrophomina</taxon>
    </lineage>
</organism>
<comment type="caution">
    <text evidence="2">The sequence shown here is derived from an EMBL/GenBank/DDBJ whole genome shotgun (WGS) entry which is preliminary data.</text>
</comment>
<reference evidence="2 3" key="1">
    <citation type="journal article" date="2012" name="BMC Genomics">
        <title>Tools to kill: Genome of one of the most destructive plant pathogenic fungi Macrophomina phaseolina.</title>
        <authorList>
            <person name="Islam M.S."/>
            <person name="Haque M.S."/>
            <person name="Islam M.M."/>
            <person name="Emdad E.M."/>
            <person name="Halim A."/>
            <person name="Hossen Q.M.M."/>
            <person name="Hossain M.Z."/>
            <person name="Ahmed B."/>
            <person name="Rahim S."/>
            <person name="Rahman M.S."/>
            <person name="Alam M.M."/>
            <person name="Hou S."/>
            <person name="Wan X."/>
            <person name="Saito J.A."/>
            <person name="Alam M."/>
        </authorList>
    </citation>
    <scope>NUCLEOTIDE SEQUENCE [LARGE SCALE GENOMIC DNA]</scope>
    <source>
        <strain evidence="2 3">MS6</strain>
    </source>
</reference>
<gene>
    <name evidence="2" type="ORF">MPH_10925</name>
</gene>
<keyword evidence="1" id="KW-0812">Transmembrane</keyword>